<dbReference type="Gene3D" id="3.40.50.1820">
    <property type="entry name" value="alpha/beta hydrolase"/>
    <property type="match status" value="1"/>
</dbReference>
<dbReference type="InterPro" id="IPR007751">
    <property type="entry name" value="DUF676_lipase-like"/>
</dbReference>
<name>A0ABT5JZH1_9BURK</name>
<dbReference type="InterPro" id="IPR046912">
    <property type="entry name" value="ABC-3C_CTD8"/>
</dbReference>
<keyword evidence="4" id="KW-0472">Membrane</keyword>
<dbReference type="SUPFAM" id="SSF53474">
    <property type="entry name" value="alpha/beta-Hydrolases"/>
    <property type="match status" value="1"/>
</dbReference>
<dbReference type="EMBL" id="JAQQXR010000003">
    <property type="protein sequence ID" value="MDC8758131.1"/>
    <property type="molecule type" value="Genomic_DNA"/>
</dbReference>
<evidence type="ECO:0000259" key="5">
    <source>
        <dbReference type="Pfam" id="PF05057"/>
    </source>
</evidence>
<organism evidence="7 8">
    <name type="scientific">Janthinobacterium fluminis</name>
    <dbReference type="NCBI Taxonomy" id="2987524"/>
    <lineage>
        <taxon>Bacteria</taxon>
        <taxon>Pseudomonadati</taxon>
        <taxon>Pseudomonadota</taxon>
        <taxon>Betaproteobacteria</taxon>
        <taxon>Burkholderiales</taxon>
        <taxon>Oxalobacteraceae</taxon>
        <taxon>Janthinobacterium</taxon>
    </lineage>
</organism>
<keyword evidence="8" id="KW-1185">Reference proteome</keyword>
<keyword evidence="3" id="KW-0256">Endoplasmic reticulum</keyword>
<keyword evidence="7" id="KW-0378">Hydrolase</keyword>
<dbReference type="PANTHER" id="PTHR48182:SF2">
    <property type="entry name" value="PROTEIN SERAC1"/>
    <property type="match status" value="1"/>
</dbReference>
<evidence type="ECO:0000256" key="4">
    <source>
        <dbReference type="ARBA" id="ARBA00023136"/>
    </source>
</evidence>
<comment type="subcellular location">
    <subcellularLocation>
        <location evidence="1">Endoplasmic reticulum</location>
    </subcellularLocation>
    <subcellularLocation>
        <location evidence="2">Membrane</location>
    </subcellularLocation>
</comment>
<dbReference type="Pfam" id="PF05057">
    <property type="entry name" value="DUF676"/>
    <property type="match status" value="1"/>
</dbReference>
<sequence length="412" mass="46416">MIEFISKNNKKNLVIFVHGFTGGKDTWKNLTHGFFFDQLAELPLVAENFDVACFEYFTKLTNLFPAANSYIAKIKSILKMSSDKAEKNIGISEISELFRSYIRFQLAGYENIVVIAHSMGGLVAKSAILKDIEQGYNNKISLFISLAVPHLGADLGTYGKLLSNNQQINDLAPLSEFCPRLNNKWVKQSNRPPIKYFYGTYDDVVTKQSAIGTDDIEQDIITCNDDHLTICKPAGASCIAMMAVHHFLSDFINGTSDNNLDIIKLEDDSQFDDEFFVLKLLLADVHNSTIKHSKEHFLNAEYARKLFSSSSDQKKLGQLYGRIRTLYQDSYDKFANNGHGNSGELVAEIHQKIISEDAGYLKTALPLIHGLHKKGMLHQLANDLNDDVWWSEERSEEALRKIKAGLDETTQK</sequence>
<gene>
    <name evidence="7" type="ORF">OIK44_11070</name>
</gene>
<comment type="caution">
    <text evidence="7">The sequence shown here is derived from an EMBL/GenBank/DDBJ whole genome shotgun (WGS) entry which is preliminary data.</text>
</comment>
<dbReference type="Pfam" id="PF20284">
    <property type="entry name" value="CTD8"/>
    <property type="match status" value="1"/>
</dbReference>
<dbReference type="RefSeq" id="WP_273670803.1">
    <property type="nucleotide sequence ID" value="NZ_JAQQXR010000003.1"/>
</dbReference>
<protein>
    <submittedName>
        <fullName evidence="7">Alpha/beta hydrolase</fullName>
    </submittedName>
</protein>
<dbReference type="InterPro" id="IPR029058">
    <property type="entry name" value="AB_hydrolase_fold"/>
</dbReference>
<evidence type="ECO:0000259" key="6">
    <source>
        <dbReference type="Pfam" id="PF20284"/>
    </source>
</evidence>
<dbReference type="InterPro" id="IPR052374">
    <property type="entry name" value="SERAC1"/>
</dbReference>
<dbReference type="GO" id="GO:0016787">
    <property type="term" value="F:hydrolase activity"/>
    <property type="evidence" value="ECO:0007669"/>
    <property type="project" value="UniProtKB-KW"/>
</dbReference>
<evidence type="ECO:0000256" key="2">
    <source>
        <dbReference type="ARBA" id="ARBA00004370"/>
    </source>
</evidence>
<reference evidence="7 8" key="1">
    <citation type="submission" date="2022-10" db="EMBL/GenBank/DDBJ databases">
        <title>Janthinobacterium sp. hw3 Genome sequencing.</title>
        <authorList>
            <person name="Park S."/>
        </authorList>
    </citation>
    <scope>NUCLEOTIDE SEQUENCE [LARGE SCALE GENOMIC DNA]</scope>
    <source>
        <strain evidence="8">hw3</strain>
    </source>
</reference>
<evidence type="ECO:0000256" key="3">
    <source>
        <dbReference type="ARBA" id="ARBA00022824"/>
    </source>
</evidence>
<evidence type="ECO:0000313" key="7">
    <source>
        <dbReference type="EMBL" id="MDC8758131.1"/>
    </source>
</evidence>
<dbReference type="PANTHER" id="PTHR48182">
    <property type="entry name" value="PROTEIN SERAC1"/>
    <property type="match status" value="1"/>
</dbReference>
<accession>A0ABT5JZH1</accession>
<evidence type="ECO:0000256" key="1">
    <source>
        <dbReference type="ARBA" id="ARBA00004240"/>
    </source>
</evidence>
<proteinExistence type="predicted"/>
<dbReference type="Proteomes" id="UP001221208">
    <property type="component" value="Unassembled WGS sequence"/>
</dbReference>
<feature type="domain" description="ABC-three component systems C-terminal" evidence="6">
    <location>
        <begin position="267"/>
        <end position="393"/>
    </location>
</feature>
<evidence type="ECO:0000313" key="8">
    <source>
        <dbReference type="Proteomes" id="UP001221208"/>
    </source>
</evidence>
<feature type="domain" description="DUF676" evidence="5">
    <location>
        <begin position="8"/>
        <end position="154"/>
    </location>
</feature>